<keyword evidence="2" id="KW-1185">Reference proteome</keyword>
<evidence type="ECO:0000313" key="2">
    <source>
        <dbReference type="Proteomes" id="UP000315128"/>
    </source>
</evidence>
<dbReference type="KEGG" id="lack:FLP15_09720"/>
<dbReference type="InterPro" id="IPR025233">
    <property type="entry name" value="DUF4176"/>
</dbReference>
<gene>
    <name evidence="1" type="ORF">FLP15_09720</name>
</gene>
<dbReference type="OrthoDB" id="5124454at2"/>
<sequence>MNKEELLPLGSVVYLKEGIIPLMIGIRQPIVQLDTEKCYFDYAAFSQLTGINADEIAYFNNEDIREVVAKGYIGDEEATILAALKDWRENTDIEKGLVTKNKSENSADGYSFGF</sequence>
<evidence type="ECO:0000313" key="1">
    <source>
        <dbReference type="EMBL" id="QDK71382.1"/>
    </source>
</evidence>
<protein>
    <submittedName>
        <fullName evidence="1">DUF4176 domain-containing protein</fullName>
    </submittedName>
</protein>
<organism evidence="1 2">
    <name type="scientific">Lactococcus protaetiae</name>
    <dbReference type="NCBI Taxonomy" id="2592653"/>
    <lineage>
        <taxon>Bacteria</taxon>
        <taxon>Bacillati</taxon>
        <taxon>Bacillota</taxon>
        <taxon>Bacilli</taxon>
        <taxon>Lactobacillales</taxon>
        <taxon>Streptococcaceae</taxon>
        <taxon>Lactococcus</taxon>
    </lineage>
</organism>
<name>A0A514Z9W0_9LACT</name>
<dbReference type="Pfam" id="PF13780">
    <property type="entry name" value="DUF4176"/>
    <property type="match status" value="1"/>
</dbReference>
<dbReference type="RefSeq" id="WP_142766951.1">
    <property type="nucleotide sequence ID" value="NZ_CP041356.1"/>
</dbReference>
<dbReference type="EMBL" id="CP041356">
    <property type="protein sequence ID" value="QDK71382.1"/>
    <property type="molecule type" value="Genomic_DNA"/>
</dbReference>
<accession>A0A514Z9W0</accession>
<reference evidence="1 2" key="1">
    <citation type="submission" date="2019-07" db="EMBL/GenBank/DDBJ databases">
        <title>Genome sequencing of KACC 19320.</title>
        <authorList>
            <person name="Heo J."/>
            <person name="Kim S.-J."/>
            <person name="Kim J.-S."/>
            <person name="Hong S.-B."/>
            <person name="Kwon S.-W."/>
        </authorList>
    </citation>
    <scope>NUCLEOTIDE SEQUENCE [LARGE SCALE GENOMIC DNA]</scope>
    <source>
        <strain evidence="1 2">KACC 19320</strain>
    </source>
</reference>
<dbReference type="AlphaFoldDB" id="A0A514Z9W0"/>
<dbReference type="Proteomes" id="UP000315128">
    <property type="component" value="Chromosome"/>
</dbReference>
<proteinExistence type="predicted"/>